<accession>A0ABT7ARZ7</accession>
<organism evidence="2 3">
    <name type="scientific">Roseofilum acuticapitatum BLCC-M154</name>
    <dbReference type="NCBI Taxonomy" id="3022444"/>
    <lineage>
        <taxon>Bacteria</taxon>
        <taxon>Bacillati</taxon>
        <taxon>Cyanobacteriota</taxon>
        <taxon>Cyanophyceae</taxon>
        <taxon>Desertifilales</taxon>
        <taxon>Desertifilaceae</taxon>
        <taxon>Roseofilum</taxon>
        <taxon>Roseofilum acuticapitatum</taxon>
    </lineage>
</organism>
<comment type="caution">
    <text evidence="2">The sequence shown here is derived from an EMBL/GenBank/DDBJ whole genome shotgun (WGS) entry which is preliminary data.</text>
</comment>
<dbReference type="RefSeq" id="WP_283753427.1">
    <property type="nucleotide sequence ID" value="NZ_JAQOSP010000064.1"/>
</dbReference>
<keyword evidence="3" id="KW-1185">Reference proteome</keyword>
<feature type="domain" description="DUF2281" evidence="1">
    <location>
        <begin position="2"/>
        <end position="62"/>
    </location>
</feature>
<evidence type="ECO:0000313" key="2">
    <source>
        <dbReference type="EMBL" id="MDJ1169655.1"/>
    </source>
</evidence>
<name>A0ABT7ARZ7_9CYAN</name>
<gene>
    <name evidence="2" type="ORF">PMG71_09475</name>
</gene>
<evidence type="ECO:0000313" key="3">
    <source>
        <dbReference type="Proteomes" id="UP001235303"/>
    </source>
</evidence>
<dbReference type="InterPro" id="IPR018739">
    <property type="entry name" value="DUF2281"/>
</dbReference>
<evidence type="ECO:0000259" key="1">
    <source>
        <dbReference type="Pfam" id="PF10047"/>
    </source>
</evidence>
<proteinExistence type="predicted"/>
<dbReference type="Pfam" id="PF10047">
    <property type="entry name" value="DUF2281"/>
    <property type="match status" value="1"/>
</dbReference>
<sequence>MENLPQSVKQAVLLYTEFLAHQYGNSSSPETKTNKRGGLGIWKDQIWIADDFNEPLEDFADYM</sequence>
<dbReference type="Proteomes" id="UP001235303">
    <property type="component" value="Unassembled WGS sequence"/>
</dbReference>
<protein>
    <submittedName>
        <fullName evidence="2">DUF2281 domain-containing protein</fullName>
    </submittedName>
</protein>
<reference evidence="2 3" key="1">
    <citation type="submission" date="2023-01" db="EMBL/GenBank/DDBJ databases">
        <title>Novel diversity within Roseofilum (Cyanobacteria; Desertifilaceae) from marine benthic mats with descriptions of four novel species.</title>
        <authorList>
            <person name="Wang Y."/>
            <person name="Berthold D.E."/>
            <person name="Hu J."/>
            <person name="Lefler F.W."/>
            <person name="Laughinghouse H.D. IV."/>
        </authorList>
    </citation>
    <scope>NUCLEOTIDE SEQUENCE [LARGE SCALE GENOMIC DNA]</scope>
    <source>
        <strain evidence="2 3">BLCC-M154</strain>
    </source>
</reference>
<dbReference type="EMBL" id="JAQOSP010000064">
    <property type="protein sequence ID" value="MDJ1169655.1"/>
    <property type="molecule type" value="Genomic_DNA"/>
</dbReference>